<feature type="transmembrane region" description="Helical" evidence="1">
    <location>
        <begin position="91"/>
        <end position="113"/>
    </location>
</feature>
<keyword evidence="1" id="KW-1133">Transmembrane helix</keyword>
<protein>
    <submittedName>
        <fullName evidence="2">Uncharacterized protein</fullName>
    </submittedName>
</protein>
<name>A0A8D9AHZ0_9HEMI</name>
<evidence type="ECO:0000256" key="1">
    <source>
        <dbReference type="SAM" id="Phobius"/>
    </source>
</evidence>
<organism evidence="2">
    <name type="scientific">Cacopsylla melanoneura</name>
    <dbReference type="NCBI Taxonomy" id="428564"/>
    <lineage>
        <taxon>Eukaryota</taxon>
        <taxon>Metazoa</taxon>
        <taxon>Ecdysozoa</taxon>
        <taxon>Arthropoda</taxon>
        <taxon>Hexapoda</taxon>
        <taxon>Insecta</taxon>
        <taxon>Pterygota</taxon>
        <taxon>Neoptera</taxon>
        <taxon>Paraneoptera</taxon>
        <taxon>Hemiptera</taxon>
        <taxon>Sternorrhyncha</taxon>
        <taxon>Psylloidea</taxon>
        <taxon>Psyllidae</taxon>
        <taxon>Psyllinae</taxon>
        <taxon>Cacopsylla</taxon>
    </lineage>
</organism>
<proteinExistence type="predicted"/>
<dbReference type="EMBL" id="HBUF01570345">
    <property type="protein sequence ID" value="CAG6766249.1"/>
    <property type="molecule type" value="Transcribed_RNA"/>
</dbReference>
<evidence type="ECO:0000313" key="2">
    <source>
        <dbReference type="EMBL" id="CAG6766250.1"/>
    </source>
</evidence>
<reference evidence="2" key="1">
    <citation type="submission" date="2021-05" db="EMBL/GenBank/DDBJ databases">
        <authorList>
            <person name="Alioto T."/>
            <person name="Alioto T."/>
            <person name="Gomez Garrido J."/>
        </authorList>
    </citation>
    <scope>NUCLEOTIDE SEQUENCE</scope>
</reference>
<keyword evidence="1" id="KW-0812">Transmembrane</keyword>
<sequence length="126" mass="15050">MLLWSGFLDILHFGLSKKSPNSSEITLHILDWTPPQKKSWLRPCTYRVSQKSRSPQITRPLFNVIDKGTLNHLFFVSNVARFIFMLKAVPSFLFCFLFFQFFLSFICYIRIFYFCVKCFQYLFSFV</sequence>
<accession>A0A8D9AHZ0</accession>
<keyword evidence="1" id="KW-0472">Membrane</keyword>
<dbReference type="EMBL" id="HBUF01570346">
    <property type="protein sequence ID" value="CAG6766250.1"/>
    <property type="molecule type" value="Transcribed_RNA"/>
</dbReference>
<dbReference type="EMBL" id="HBUF01570344">
    <property type="protein sequence ID" value="CAG6766248.1"/>
    <property type="molecule type" value="Transcribed_RNA"/>
</dbReference>
<dbReference type="AlphaFoldDB" id="A0A8D9AHZ0"/>